<accession>A0AA49JFS1</accession>
<dbReference type="SUPFAM" id="SSF159888">
    <property type="entry name" value="YdhG-like"/>
    <property type="match status" value="1"/>
</dbReference>
<sequence length="138" mass="16311">MATLKTQPNDRDVTEFLASIEDIQRREDCFKLLTLMQEITGETPQYWHSNIVGFGTYHYRYESGREGDWFITGFSPRKQNLTLYIIAGFDKYEELMNQLGRHKTGKSCLYVNRLADIDMKVLRELIARSVHFMREKHP</sequence>
<evidence type="ECO:0000259" key="1">
    <source>
        <dbReference type="Pfam" id="PF08818"/>
    </source>
</evidence>
<proteinExistence type="predicted"/>
<reference evidence="2" key="2">
    <citation type="journal article" date="2024" name="Antonie Van Leeuwenhoek">
        <title>Roseihalotalea indica gen. nov., sp. nov., a halophilic Bacteroidetes from mesopelagic Southwest Indian Ocean with higher carbohydrate metabolic potential.</title>
        <authorList>
            <person name="Chen B."/>
            <person name="Zhang M."/>
            <person name="Lin D."/>
            <person name="Ye J."/>
            <person name="Tang K."/>
        </authorList>
    </citation>
    <scope>NUCLEOTIDE SEQUENCE</scope>
    <source>
        <strain evidence="2">TK19036</strain>
    </source>
</reference>
<protein>
    <submittedName>
        <fullName evidence="2">DUF1801 domain-containing protein</fullName>
    </submittedName>
</protein>
<dbReference type="EMBL" id="CP120682">
    <property type="protein sequence ID" value="WKN35380.1"/>
    <property type="molecule type" value="Genomic_DNA"/>
</dbReference>
<gene>
    <name evidence="2" type="ORF">K4G66_23685</name>
</gene>
<reference evidence="2" key="1">
    <citation type="journal article" date="2023" name="Comput. Struct. Biotechnol. J.">
        <title>Discovery of a novel marine Bacteroidetes with a rich repertoire of carbohydrate-active enzymes.</title>
        <authorList>
            <person name="Chen B."/>
            <person name="Liu G."/>
            <person name="Chen Q."/>
            <person name="Wang H."/>
            <person name="Liu L."/>
            <person name="Tang K."/>
        </authorList>
    </citation>
    <scope>NUCLEOTIDE SEQUENCE</scope>
    <source>
        <strain evidence="2">TK19036</strain>
    </source>
</reference>
<dbReference type="InterPro" id="IPR014922">
    <property type="entry name" value="YdhG-like"/>
</dbReference>
<feature type="domain" description="YdhG-like" evidence="1">
    <location>
        <begin position="25"/>
        <end position="129"/>
    </location>
</feature>
<evidence type="ECO:0000313" key="2">
    <source>
        <dbReference type="EMBL" id="WKN35380.1"/>
    </source>
</evidence>
<name>A0AA49JFS1_9BACT</name>
<dbReference type="AlphaFoldDB" id="A0AA49JFS1"/>
<organism evidence="2">
    <name type="scientific">Roseihalotalea indica</name>
    <dbReference type="NCBI Taxonomy" id="2867963"/>
    <lineage>
        <taxon>Bacteria</taxon>
        <taxon>Pseudomonadati</taxon>
        <taxon>Bacteroidota</taxon>
        <taxon>Cytophagia</taxon>
        <taxon>Cytophagales</taxon>
        <taxon>Catalimonadaceae</taxon>
        <taxon>Roseihalotalea</taxon>
    </lineage>
</organism>
<dbReference type="Pfam" id="PF08818">
    <property type="entry name" value="DUF1801"/>
    <property type="match status" value="1"/>
</dbReference>